<evidence type="ECO:0000256" key="4">
    <source>
        <dbReference type="ARBA" id="ARBA00022695"/>
    </source>
</evidence>
<dbReference type="AlphaFoldDB" id="A0A316VFR2"/>
<evidence type="ECO:0000256" key="5">
    <source>
        <dbReference type="ARBA" id="ARBA00022741"/>
    </source>
</evidence>
<keyword evidence="5" id="KW-0547">Nucleotide-binding</keyword>
<evidence type="ECO:0000313" key="9">
    <source>
        <dbReference type="EMBL" id="PWN36370.1"/>
    </source>
</evidence>
<evidence type="ECO:0000313" key="10">
    <source>
        <dbReference type="Proteomes" id="UP000245771"/>
    </source>
</evidence>
<dbReference type="FunCoup" id="A0A316VFR2">
    <property type="interactions" value="204"/>
</dbReference>
<dbReference type="Proteomes" id="UP000245771">
    <property type="component" value="Unassembled WGS sequence"/>
</dbReference>
<keyword evidence="7" id="KW-0520">NAD</keyword>
<name>A0A316VFR2_9BASI</name>
<dbReference type="GO" id="GO:0016887">
    <property type="term" value="F:ATP hydrolysis activity"/>
    <property type="evidence" value="ECO:0007669"/>
    <property type="project" value="TreeGrafter"/>
</dbReference>
<dbReference type="EMBL" id="KZ819603">
    <property type="protein sequence ID" value="PWN36370.1"/>
    <property type="molecule type" value="Genomic_DNA"/>
</dbReference>
<comment type="catalytic activity">
    <reaction evidence="8">
        <text>beta-nicotinamide D-ribonucleotide + ATP + H(+) = diphosphate + NAD(+)</text>
        <dbReference type="Rhea" id="RHEA:21360"/>
        <dbReference type="ChEBI" id="CHEBI:14649"/>
        <dbReference type="ChEBI" id="CHEBI:15378"/>
        <dbReference type="ChEBI" id="CHEBI:30616"/>
        <dbReference type="ChEBI" id="CHEBI:33019"/>
        <dbReference type="ChEBI" id="CHEBI:57540"/>
        <dbReference type="EC" id="2.7.7.1"/>
    </reaction>
</comment>
<organism evidence="9 10">
    <name type="scientific">Meira miltonrushii</name>
    <dbReference type="NCBI Taxonomy" id="1280837"/>
    <lineage>
        <taxon>Eukaryota</taxon>
        <taxon>Fungi</taxon>
        <taxon>Dikarya</taxon>
        <taxon>Basidiomycota</taxon>
        <taxon>Ustilaginomycotina</taxon>
        <taxon>Exobasidiomycetes</taxon>
        <taxon>Exobasidiales</taxon>
        <taxon>Brachybasidiaceae</taxon>
        <taxon>Meira</taxon>
    </lineage>
</organism>
<evidence type="ECO:0000256" key="7">
    <source>
        <dbReference type="ARBA" id="ARBA00023027"/>
    </source>
</evidence>
<dbReference type="RefSeq" id="XP_025356672.1">
    <property type="nucleotide sequence ID" value="XM_025496410.1"/>
</dbReference>
<sequence>MNVGEISAQIGSYLKLSSNPKPLRLIYSSTPTWPFPETKSSSHQQQIDIGVLDSSFNPPHKAHHALATSSKPAFADEQATAIKGKEQYDAILLLFSVRNADKGLGSSKDASPAQRIEMMQLMAQELESEKSMNVAVGIVEEPLMITKSTLIHDFIKQQPSTAPIRLHWLVGFDTLERFFQVKYYPSPDYFAKACQTFFEDERTTFVCARRQMNKNTDAGRDTSSQKAEQVLLQSKEVSPWKERGSVVMIDLPTSVQDVSSTAIRRTIQKKDSKSDEDLQGKLSQMTASSIASYLVREKLYKE</sequence>
<dbReference type="GO" id="GO:0005634">
    <property type="term" value="C:nucleus"/>
    <property type="evidence" value="ECO:0007669"/>
    <property type="project" value="TreeGrafter"/>
</dbReference>
<dbReference type="UniPathway" id="UPA00253">
    <property type="reaction ID" value="UER00600"/>
</dbReference>
<gene>
    <name evidence="9" type="ORF">FA14DRAFT_120511</name>
</gene>
<dbReference type="CDD" id="cd02165">
    <property type="entry name" value="NMNAT"/>
    <property type="match status" value="1"/>
</dbReference>
<evidence type="ECO:0000256" key="6">
    <source>
        <dbReference type="ARBA" id="ARBA00022840"/>
    </source>
</evidence>
<dbReference type="GO" id="GO:0000309">
    <property type="term" value="F:nicotinamide-nucleotide adenylyltransferase activity"/>
    <property type="evidence" value="ECO:0007669"/>
    <property type="project" value="UniProtKB-EC"/>
</dbReference>
<dbReference type="InParanoid" id="A0A316VFR2"/>
<evidence type="ECO:0000256" key="2">
    <source>
        <dbReference type="ARBA" id="ARBA00022642"/>
    </source>
</evidence>
<dbReference type="InterPro" id="IPR014729">
    <property type="entry name" value="Rossmann-like_a/b/a_fold"/>
</dbReference>
<dbReference type="OrthoDB" id="5591297at2759"/>
<dbReference type="PANTHER" id="PTHR31285:SF0">
    <property type="entry name" value="NICOTINAMIDE MONONUCLEOTIDE ADENYLYLTRANSFERASE"/>
    <property type="match status" value="1"/>
</dbReference>
<dbReference type="GO" id="GO:0009435">
    <property type="term" value="P:NAD+ biosynthetic process"/>
    <property type="evidence" value="ECO:0007669"/>
    <property type="project" value="UniProtKB-UniPathway"/>
</dbReference>
<dbReference type="GeneID" id="37018191"/>
<accession>A0A316VFR2</accession>
<dbReference type="PANTHER" id="PTHR31285">
    <property type="entry name" value="NICOTINAMIDE MONONUCLEOTIDE ADENYLYLTRANSFERASE"/>
    <property type="match status" value="1"/>
</dbReference>
<dbReference type="STRING" id="1280837.A0A316VFR2"/>
<dbReference type="Gene3D" id="3.40.50.620">
    <property type="entry name" value="HUPs"/>
    <property type="match status" value="1"/>
</dbReference>
<keyword evidence="4" id="KW-0548">Nucleotidyltransferase</keyword>
<comment type="pathway">
    <text evidence="1">Cofactor biosynthesis; NAD(+) biosynthesis.</text>
</comment>
<evidence type="ECO:0000256" key="3">
    <source>
        <dbReference type="ARBA" id="ARBA00022679"/>
    </source>
</evidence>
<keyword evidence="3 9" id="KW-0808">Transferase</keyword>
<dbReference type="InterPro" id="IPR005248">
    <property type="entry name" value="NadD/NMNAT"/>
</dbReference>
<keyword evidence="2" id="KW-0662">Pyridine nucleotide biosynthesis</keyword>
<dbReference type="GO" id="GO:0005524">
    <property type="term" value="F:ATP binding"/>
    <property type="evidence" value="ECO:0007669"/>
    <property type="project" value="UniProtKB-KW"/>
</dbReference>
<dbReference type="GO" id="GO:0005737">
    <property type="term" value="C:cytoplasm"/>
    <property type="evidence" value="ECO:0007669"/>
    <property type="project" value="TreeGrafter"/>
</dbReference>
<reference evidence="9 10" key="1">
    <citation type="journal article" date="2018" name="Mol. Biol. Evol.">
        <title>Broad Genomic Sampling Reveals a Smut Pathogenic Ancestry of the Fungal Clade Ustilaginomycotina.</title>
        <authorList>
            <person name="Kijpornyongpan T."/>
            <person name="Mondo S.J."/>
            <person name="Barry K."/>
            <person name="Sandor L."/>
            <person name="Lee J."/>
            <person name="Lipzen A."/>
            <person name="Pangilinan J."/>
            <person name="LaButti K."/>
            <person name="Hainaut M."/>
            <person name="Henrissat B."/>
            <person name="Grigoriev I.V."/>
            <person name="Spatafora J.W."/>
            <person name="Aime M.C."/>
        </authorList>
    </citation>
    <scope>NUCLEOTIDE SEQUENCE [LARGE SCALE GENOMIC DNA]</scope>
    <source>
        <strain evidence="9 10">MCA 3882</strain>
    </source>
</reference>
<proteinExistence type="predicted"/>
<dbReference type="SUPFAM" id="SSF52374">
    <property type="entry name" value="Nucleotidylyl transferase"/>
    <property type="match status" value="1"/>
</dbReference>
<protein>
    <submittedName>
        <fullName evidence="9">Nucleotidylyl transferase</fullName>
    </submittedName>
</protein>
<evidence type="ECO:0000256" key="1">
    <source>
        <dbReference type="ARBA" id="ARBA00004790"/>
    </source>
</evidence>
<keyword evidence="6" id="KW-0067">ATP-binding</keyword>
<evidence type="ECO:0000256" key="8">
    <source>
        <dbReference type="ARBA" id="ARBA00049001"/>
    </source>
</evidence>
<keyword evidence="10" id="KW-1185">Reference proteome</keyword>